<feature type="region of interest" description="Disordered" evidence="2">
    <location>
        <begin position="1"/>
        <end position="26"/>
    </location>
</feature>
<name>A0A2U1PJ09_ARTAN</name>
<dbReference type="SUPFAM" id="SSF56801">
    <property type="entry name" value="Acetyl-CoA synthetase-like"/>
    <property type="match status" value="1"/>
</dbReference>
<proteinExistence type="predicted"/>
<evidence type="ECO:0000313" key="4">
    <source>
        <dbReference type="EMBL" id="PWA85667.1"/>
    </source>
</evidence>
<dbReference type="Pfam" id="PF00501">
    <property type="entry name" value="AMP-binding"/>
    <property type="match status" value="1"/>
</dbReference>
<dbReference type="Gene3D" id="2.30.38.10">
    <property type="entry name" value="Luciferase, Domain 3"/>
    <property type="match status" value="1"/>
</dbReference>
<evidence type="ECO:0000259" key="3">
    <source>
        <dbReference type="Pfam" id="PF00501"/>
    </source>
</evidence>
<organism evidence="4 5">
    <name type="scientific">Artemisia annua</name>
    <name type="common">Sweet wormwood</name>
    <dbReference type="NCBI Taxonomy" id="35608"/>
    <lineage>
        <taxon>Eukaryota</taxon>
        <taxon>Viridiplantae</taxon>
        <taxon>Streptophyta</taxon>
        <taxon>Embryophyta</taxon>
        <taxon>Tracheophyta</taxon>
        <taxon>Spermatophyta</taxon>
        <taxon>Magnoliopsida</taxon>
        <taxon>eudicotyledons</taxon>
        <taxon>Gunneridae</taxon>
        <taxon>Pentapetalae</taxon>
        <taxon>asterids</taxon>
        <taxon>campanulids</taxon>
        <taxon>Asterales</taxon>
        <taxon>Asteraceae</taxon>
        <taxon>Asteroideae</taxon>
        <taxon>Anthemideae</taxon>
        <taxon>Artemisiinae</taxon>
        <taxon>Artemisia</taxon>
    </lineage>
</organism>
<dbReference type="Proteomes" id="UP000245207">
    <property type="component" value="Unassembled WGS sequence"/>
</dbReference>
<dbReference type="GO" id="GO:0016405">
    <property type="term" value="F:CoA-ligase activity"/>
    <property type="evidence" value="ECO:0007669"/>
    <property type="project" value="TreeGrafter"/>
</dbReference>
<evidence type="ECO:0000313" key="5">
    <source>
        <dbReference type="Proteomes" id="UP000245207"/>
    </source>
</evidence>
<feature type="domain" description="AMP-dependent synthetase/ligase" evidence="3">
    <location>
        <begin position="1"/>
        <end position="63"/>
    </location>
</feature>
<keyword evidence="1 4" id="KW-0436">Ligase</keyword>
<accession>A0A2U1PJ09</accession>
<reference evidence="4 5" key="1">
    <citation type="journal article" date="2018" name="Mol. Plant">
        <title>The genome of Artemisia annua provides insight into the evolution of Asteraceae family and artemisinin biosynthesis.</title>
        <authorList>
            <person name="Shen Q."/>
            <person name="Zhang L."/>
            <person name="Liao Z."/>
            <person name="Wang S."/>
            <person name="Yan T."/>
            <person name="Shi P."/>
            <person name="Liu M."/>
            <person name="Fu X."/>
            <person name="Pan Q."/>
            <person name="Wang Y."/>
            <person name="Lv Z."/>
            <person name="Lu X."/>
            <person name="Zhang F."/>
            <person name="Jiang W."/>
            <person name="Ma Y."/>
            <person name="Chen M."/>
            <person name="Hao X."/>
            <person name="Li L."/>
            <person name="Tang Y."/>
            <person name="Lv G."/>
            <person name="Zhou Y."/>
            <person name="Sun X."/>
            <person name="Brodelius P.E."/>
            <person name="Rose J.K.C."/>
            <person name="Tang K."/>
        </authorList>
    </citation>
    <scope>NUCLEOTIDE SEQUENCE [LARGE SCALE GENOMIC DNA]</scope>
    <source>
        <strain evidence="5">cv. Huhao1</strain>
        <tissue evidence="4">Leaf</tissue>
    </source>
</reference>
<dbReference type="AlphaFoldDB" id="A0A2U1PJ09"/>
<keyword evidence="5" id="KW-1185">Reference proteome</keyword>
<dbReference type="PANTHER" id="PTHR24096">
    <property type="entry name" value="LONG-CHAIN-FATTY-ACID--COA LIGASE"/>
    <property type="match status" value="1"/>
</dbReference>
<sequence length="93" mass="10183">MTKTGGIISIEGPRVGSRHSGSSGTLCAGMESQVIHTDTLKPLPLNHLGEIWVRGPNLMKEYFHNKETTEEIMDAAVIPYPDEEVGEIPMAYT</sequence>
<evidence type="ECO:0000256" key="1">
    <source>
        <dbReference type="ARBA" id="ARBA00022598"/>
    </source>
</evidence>
<protein>
    <submittedName>
        <fullName evidence="4">AMP-dependent synthetase/ligase, AMP-binding enzyme C-terminal domain protein</fullName>
    </submittedName>
</protein>
<dbReference type="EMBL" id="PKPP01001101">
    <property type="protein sequence ID" value="PWA85667.1"/>
    <property type="molecule type" value="Genomic_DNA"/>
</dbReference>
<dbReference type="OrthoDB" id="1687975at2759"/>
<dbReference type="PANTHER" id="PTHR24096:SF417">
    <property type="entry name" value="AMP-DEPENDENT SYNTHETASE_LIGASE"/>
    <property type="match status" value="1"/>
</dbReference>
<comment type="caution">
    <text evidence="4">The sequence shown here is derived from an EMBL/GenBank/DDBJ whole genome shotgun (WGS) entry which is preliminary data.</text>
</comment>
<dbReference type="Gene3D" id="3.40.50.980">
    <property type="match status" value="1"/>
</dbReference>
<evidence type="ECO:0000256" key="2">
    <source>
        <dbReference type="SAM" id="MobiDB-lite"/>
    </source>
</evidence>
<dbReference type="InterPro" id="IPR000873">
    <property type="entry name" value="AMP-dep_synth/lig_dom"/>
</dbReference>
<dbReference type="STRING" id="35608.A0A2U1PJ09"/>
<gene>
    <name evidence="4" type="ORF">CTI12_AA148440</name>
</gene>